<dbReference type="InterPro" id="IPR020846">
    <property type="entry name" value="MFS_dom"/>
</dbReference>
<evidence type="ECO:0000256" key="4">
    <source>
        <dbReference type="ARBA" id="ARBA00022989"/>
    </source>
</evidence>
<keyword evidence="5 6" id="KW-0472">Membrane</keyword>
<evidence type="ECO:0000256" key="5">
    <source>
        <dbReference type="ARBA" id="ARBA00023136"/>
    </source>
</evidence>
<dbReference type="EMBL" id="JABVEC010000014">
    <property type="protein sequence ID" value="MBC6467661.1"/>
    <property type="molecule type" value="Genomic_DNA"/>
</dbReference>
<feature type="transmembrane region" description="Helical" evidence="6">
    <location>
        <begin position="151"/>
        <end position="171"/>
    </location>
</feature>
<feature type="transmembrane region" description="Helical" evidence="6">
    <location>
        <begin position="63"/>
        <end position="82"/>
    </location>
</feature>
<dbReference type="Gene3D" id="1.20.1250.20">
    <property type="entry name" value="MFS general substrate transporter like domains"/>
    <property type="match status" value="2"/>
</dbReference>
<proteinExistence type="predicted"/>
<reference evidence="8 9" key="1">
    <citation type="submission" date="2020-06" db="EMBL/GenBank/DDBJ databases">
        <title>Actinomadura xiongansis sp. nov., isolated from soil of Baiyangdian.</title>
        <authorList>
            <person name="Zhang X."/>
        </authorList>
    </citation>
    <scope>NUCLEOTIDE SEQUENCE [LARGE SCALE GENOMIC DNA]</scope>
    <source>
        <strain evidence="8 9">HBUM206468</strain>
    </source>
</reference>
<evidence type="ECO:0000256" key="1">
    <source>
        <dbReference type="ARBA" id="ARBA00004651"/>
    </source>
</evidence>
<evidence type="ECO:0000313" key="8">
    <source>
        <dbReference type="EMBL" id="MBC6467661.1"/>
    </source>
</evidence>
<evidence type="ECO:0000313" key="9">
    <source>
        <dbReference type="Proteomes" id="UP000805614"/>
    </source>
</evidence>
<evidence type="ECO:0000256" key="3">
    <source>
        <dbReference type="ARBA" id="ARBA00022692"/>
    </source>
</evidence>
<dbReference type="SUPFAM" id="SSF103473">
    <property type="entry name" value="MFS general substrate transporter"/>
    <property type="match status" value="2"/>
</dbReference>
<dbReference type="InterPro" id="IPR011701">
    <property type="entry name" value="MFS"/>
</dbReference>
<keyword evidence="3 6" id="KW-0812">Transmembrane</keyword>
<dbReference type="RefSeq" id="WP_187244673.1">
    <property type="nucleotide sequence ID" value="NZ_BAAAOK010000010.1"/>
</dbReference>
<dbReference type="PANTHER" id="PTHR42718:SF9">
    <property type="entry name" value="MAJOR FACILITATOR SUPERFAMILY MULTIDRUG TRANSPORTER MFSC"/>
    <property type="match status" value="1"/>
</dbReference>
<comment type="subcellular location">
    <subcellularLocation>
        <location evidence="1">Cell membrane</location>
        <topology evidence="1">Multi-pass membrane protein</topology>
    </subcellularLocation>
</comment>
<feature type="domain" description="Major facilitator superfamily (MFS) profile" evidence="7">
    <location>
        <begin position="28"/>
        <end position="477"/>
    </location>
</feature>
<feature type="transmembrane region" description="Helical" evidence="6">
    <location>
        <begin position="422"/>
        <end position="442"/>
    </location>
</feature>
<organism evidence="8 9">
    <name type="scientific">Actinomadura alba</name>
    <dbReference type="NCBI Taxonomy" id="406431"/>
    <lineage>
        <taxon>Bacteria</taxon>
        <taxon>Bacillati</taxon>
        <taxon>Actinomycetota</taxon>
        <taxon>Actinomycetes</taxon>
        <taxon>Streptosporangiales</taxon>
        <taxon>Thermomonosporaceae</taxon>
        <taxon>Actinomadura</taxon>
    </lineage>
</organism>
<feature type="transmembrane region" description="Helical" evidence="6">
    <location>
        <begin position="348"/>
        <end position="368"/>
    </location>
</feature>
<gene>
    <name evidence="8" type="ORF">HKK74_19495</name>
</gene>
<evidence type="ECO:0000256" key="6">
    <source>
        <dbReference type="SAM" id="Phobius"/>
    </source>
</evidence>
<feature type="transmembrane region" description="Helical" evidence="6">
    <location>
        <begin position="380"/>
        <end position="401"/>
    </location>
</feature>
<evidence type="ECO:0000256" key="2">
    <source>
        <dbReference type="ARBA" id="ARBA00022448"/>
    </source>
</evidence>
<comment type="caution">
    <text evidence="8">The sequence shown here is derived from an EMBL/GenBank/DDBJ whole genome shotgun (WGS) entry which is preliminary data.</text>
</comment>
<feature type="transmembrane region" description="Helical" evidence="6">
    <location>
        <begin position="323"/>
        <end position="341"/>
    </location>
</feature>
<accession>A0ABR7LS93</accession>
<dbReference type="PANTHER" id="PTHR42718">
    <property type="entry name" value="MAJOR FACILITATOR SUPERFAMILY MULTIDRUG TRANSPORTER MFSC"/>
    <property type="match status" value="1"/>
</dbReference>
<keyword evidence="9" id="KW-1185">Reference proteome</keyword>
<feature type="transmembrane region" description="Helical" evidence="6">
    <location>
        <begin position="282"/>
        <end position="303"/>
    </location>
</feature>
<feature type="transmembrane region" description="Helical" evidence="6">
    <location>
        <begin position="119"/>
        <end position="139"/>
    </location>
</feature>
<evidence type="ECO:0000259" key="7">
    <source>
        <dbReference type="PROSITE" id="PS50850"/>
    </source>
</evidence>
<dbReference type="PROSITE" id="PS50850">
    <property type="entry name" value="MFS"/>
    <property type="match status" value="1"/>
</dbReference>
<feature type="transmembrane region" description="Helical" evidence="6">
    <location>
        <begin position="29"/>
        <end position="51"/>
    </location>
</feature>
<dbReference type="InterPro" id="IPR036259">
    <property type="entry name" value="MFS_trans_sf"/>
</dbReference>
<feature type="transmembrane region" description="Helical" evidence="6">
    <location>
        <begin position="214"/>
        <end position="232"/>
    </location>
</feature>
<feature type="transmembrane region" description="Helical" evidence="6">
    <location>
        <begin position="448"/>
        <end position="471"/>
    </location>
</feature>
<protein>
    <submittedName>
        <fullName evidence="8">MFS transporter</fullName>
    </submittedName>
</protein>
<sequence length="491" mass="50127">MPESAVNTVPDEVGEPAPSIRPSHIRLTLLALAVAGMVVSVQQTLVIPLLPRLMASFDVSVTSVTWVFTASLLAGAVATPLLSRFGDMYGKKRMILTAMGLLLAGSIICAVADSLSVLIAGRALQGTSSAMIPLAIGMIRDTFPREKVTTAIGVVSATMGVGGTLGMIVTGLIADRTQSHHPVFWIAASLAAIGLVLVGKTARDVGGRSGGRPDLLGALALAGWLVCLLLAISEGNGWGWTSGATLGLFAAAAILCAAWVVIELNVRYPLVRLELLVGAKSLSANVISMLLGFSMFAAFTLISTFVQTPPEVGYGLGGSVLDVGLYTLPSTVTMLACSFFAGRIAAAIGAAFTLAIGSLFAGISYLWLAVSNEHVFDVLAFGAIQGVGFGIAYAALGTLAVQHVPMDQSGIASGINSLVRTTGGSVAGAVTAAVLTGSTIAHTSTPSLHAYVVCFVVVSLGALVAAVVAAVHGVRHRDRPLTRPGDARATA</sequence>
<feature type="transmembrane region" description="Helical" evidence="6">
    <location>
        <begin position="183"/>
        <end position="202"/>
    </location>
</feature>
<dbReference type="CDD" id="cd17504">
    <property type="entry name" value="MFS_MMR_MDR_like"/>
    <property type="match status" value="1"/>
</dbReference>
<keyword evidence="2" id="KW-0813">Transport</keyword>
<dbReference type="Pfam" id="PF07690">
    <property type="entry name" value="MFS_1"/>
    <property type="match status" value="1"/>
</dbReference>
<keyword evidence="4 6" id="KW-1133">Transmembrane helix</keyword>
<name>A0ABR7LS93_9ACTN</name>
<feature type="transmembrane region" description="Helical" evidence="6">
    <location>
        <begin position="94"/>
        <end position="113"/>
    </location>
</feature>
<feature type="transmembrane region" description="Helical" evidence="6">
    <location>
        <begin position="238"/>
        <end position="262"/>
    </location>
</feature>
<dbReference type="Proteomes" id="UP000805614">
    <property type="component" value="Unassembled WGS sequence"/>
</dbReference>